<feature type="domain" description="Glycosyltransferase 2-like" evidence="1">
    <location>
        <begin position="64"/>
        <end position="119"/>
    </location>
</feature>
<dbReference type="Pfam" id="PF00535">
    <property type="entry name" value="Glycos_transf_2"/>
    <property type="match status" value="1"/>
</dbReference>
<protein>
    <submittedName>
        <fullName evidence="2">Glycosyltransferase</fullName>
    </submittedName>
</protein>
<accession>A0ABS7L8W8</accession>
<dbReference type="Gene3D" id="3.90.550.10">
    <property type="entry name" value="Spore Coat Polysaccharide Biosynthesis Protein SpsA, Chain A"/>
    <property type="match status" value="1"/>
</dbReference>
<dbReference type="SUPFAM" id="SSF53448">
    <property type="entry name" value="Nucleotide-diphospho-sugar transferases"/>
    <property type="match status" value="1"/>
</dbReference>
<reference evidence="2 3" key="1">
    <citation type="journal article" date="2020" name="New Microbes New Infect">
        <title>Sellimonas caecigallum sp. nov., description and genome sequence of a new member of the Sellimonas genus isolated from the cecum of feral chicken.</title>
        <authorList>
            <person name="Wongkuna S."/>
            <person name="Ghimire S."/>
            <person name="Antony L."/>
            <person name="Chankhamhaengdecha S."/>
            <person name="Janvilisri T."/>
            <person name="Scaria J."/>
        </authorList>
    </citation>
    <scope>NUCLEOTIDE SEQUENCE [LARGE SCALE GENOMIC DNA]</scope>
    <source>
        <strain evidence="2 3">SW451</strain>
    </source>
</reference>
<comment type="caution">
    <text evidence="2">The sequence shown here is derived from an EMBL/GenBank/DDBJ whole genome shotgun (WGS) entry which is preliminary data.</text>
</comment>
<gene>
    <name evidence="2" type="ORF">FLB61_09575</name>
</gene>
<name>A0ABS7L8W8_9FIRM</name>
<evidence type="ECO:0000313" key="3">
    <source>
        <dbReference type="Proteomes" id="UP000779049"/>
    </source>
</evidence>
<dbReference type="InterPro" id="IPR029044">
    <property type="entry name" value="Nucleotide-diphossugar_trans"/>
</dbReference>
<organism evidence="2 3">
    <name type="scientific">Sellimonas caecigallum</name>
    <dbReference type="NCBI Taxonomy" id="2592333"/>
    <lineage>
        <taxon>Bacteria</taxon>
        <taxon>Bacillati</taxon>
        <taxon>Bacillota</taxon>
        <taxon>Clostridia</taxon>
        <taxon>Lachnospirales</taxon>
        <taxon>Lachnospiraceae</taxon>
        <taxon>Sellimonas</taxon>
    </lineage>
</organism>
<evidence type="ECO:0000313" key="2">
    <source>
        <dbReference type="EMBL" id="MBY0759329.1"/>
    </source>
</evidence>
<dbReference type="EMBL" id="VIRV01000014">
    <property type="protein sequence ID" value="MBY0759329.1"/>
    <property type="molecule type" value="Genomic_DNA"/>
</dbReference>
<dbReference type="InterPro" id="IPR001173">
    <property type="entry name" value="Glyco_trans_2-like"/>
</dbReference>
<keyword evidence="3" id="KW-1185">Reference proteome</keyword>
<dbReference type="Proteomes" id="UP000779049">
    <property type="component" value="Unassembled WGS sequence"/>
</dbReference>
<proteinExistence type="predicted"/>
<evidence type="ECO:0000259" key="1">
    <source>
        <dbReference type="Pfam" id="PF00535"/>
    </source>
</evidence>
<sequence>MLMIDIDYSVIIRTTGKAHEKYQGLLDSIKRLKPLPKEVIVVLPEGFDVPNENLGYETFYFSPKGMVIQRLTGIRKCKSKYALICDDDVMFDENFVQKLYRPIEKGLCKISIAPLYSFLPRRGFNTILCTLMANAVPTLFHQRRYITVLRSTGYSYNRHLDRKNTKYYVTQSAPWTCFFGEVQTIRDIKLEDEKWLDMHGYSAMDDQTMFYKAWLQGEKTVTVSDAYYIHLDAKTSRKNNRNPVFYSCGFNRVVFWHRFIYNQEKNRIKKGWAFVCFKYYLLWLLLFDVFDVLRKRLSLEEFKVKRSGYREGWKYLETLEYKNLPAILKH</sequence>